<evidence type="ECO:0000256" key="5">
    <source>
        <dbReference type="ARBA" id="ARBA00022989"/>
    </source>
</evidence>
<keyword evidence="7" id="KW-0653">Protein transport</keyword>
<accession>A0A7C6AFE4</accession>
<comment type="caution">
    <text evidence="9">The sequence shown here is derived from an EMBL/GenBank/DDBJ whole genome shotgun (WGS) entry which is preliminary data.</text>
</comment>
<organism evidence="9">
    <name type="scientific">candidate division WOR-3 bacterium</name>
    <dbReference type="NCBI Taxonomy" id="2052148"/>
    <lineage>
        <taxon>Bacteria</taxon>
        <taxon>Bacteria division WOR-3</taxon>
    </lineage>
</organism>
<evidence type="ECO:0000256" key="6">
    <source>
        <dbReference type="ARBA" id="ARBA00023136"/>
    </source>
</evidence>
<dbReference type="GO" id="GO:0015031">
    <property type="term" value="P:protein transport"/>
    <property type="evidence" value="ECO:0007669"/>
    <property type="project" value="UniProtKB-KW"/>
</dbReference>
<gene>
    <name evidence="9" type="ORF">ENV70_02705</name>
</gene>
<comment type="subcellular location">
    <subcellularLocation>
        <location evidence="1">Cell membrane</location>
        <topology evidence="1">Single-pass membrane protein</topology>
    </subcellularLocation>
    <subcellularLocation>
        <location evidence="7">Cell membrane</location>
        <topology evidence="7">Single-pass type II membrane protein</topology>
    </subcellularLocation>
</comment>
<evidence type="ECO:0000256" key="7">
    <source>
        <dbReference type="RuleBase" id="RU003879"/>
    </source>
</evidence>
<dbReference type="GO" id="GO:0005886">
    <property type="term" value="C:plasma membrane"/>
    <property type="evidence" value="ECO:0007669"/>
    <property type="project" value="UniProtKB-SubCell"/>
</dbReference>
<name>A0A7C6AFE4_UNCW3</name>
<dbReference type="Pfam" id="PF02472">
    <property type="entry name" value="ExbD"/>
    <property type="match status" value="1"/>
</dbReference>
<evidence type="ECO:0000256" key="2">
    <source>
        <dbReference type="ARBA" id="ARBA00005811"/>
    </source>
</evidence>
<evidence type="ECO:0000256" key="3">
    <source>
        <dbReference type="ARBA" id="ARBA00022475"/>
    </source>
</evidence>
<keyword evidence="4 7" id="KW-0812">Transmembrane</keyword>
<feature type="transmembrane region" description="Helical" evidence="8">
    <location>
        <begin position="12"/>
        <end position="31"/>
    </location>
</feature>
<comment type="similarity">
    <text evidence="2 7">Belongs to the ExbD/TolR family.</text>
</comment>
<evidence type="ECO:0000256" key="4">
    <source>
        <dbReference type="ARBA" id="ARBA00022692"/>
    </source>
</evidence>
<dbReference type="AlphaFoldDB" id="A0A7C6AFE4"/>
<keyword evidence="5 8" id="KW-1133">Transmembrane helix</keyword>
<dbReference type="InterPro" id="IPR003400">
    <property type="entry name" value="ExbD"/>
</dbReference>
<keyword evidence="6 8" id="KW-0472">Membrane</keyword>
<evidence type="ECO:0000313" key="9">
    <source>
        <dbReference type="EMBL" id="HHS62513.1"/>
    </source>
</evidence>
<sequence>MKRMENVDILPMAAVALMVVLMMMIIAPMTMTHTNTPVEVPKAHTAEAKTEENFTITYTLDKKLYINDQPISTDDFDSIVQQAIEKDPYQLIVIRADKDVLHKEVLEILARVKQAGAKRIACATKKPKE</sequence>
<keyword evidence="7" id="KW-0813">Transport</keyword>
<reference evidence="9" key="1">
    <citation type="journal article" date="2020" name="mSystems">
        <title>Genome- and Community-Level Interaction Insights into Carbon Utilization and Element Cycling Functions of Hydrothermarchaeota in Hydrothermal Sediment.</title>
        <authorList>
            <person name="Zhou Z."/>
            <person name="Liu Y."/>
            <person name="Xu W."/>
            <person name="Pan J."/>
            <person name="Luo Z.H."/>
            <person name="Li M."/>
        </authorList>
    </citation>
    <scope>NUCLEOTIDE SEQUENCE [LARGE SCALE GENOMIC DNA]</scope>
    <source>
        <strain evidence="9">SpSt-783</strain>
    </source>
</reference>
<proteinExistence type="inferred from homology"/>
<evidence type="ECO:0000256" key="8">
    <source>
        <dbReference type="SAM" id="Phobius"/>
    </source>
</evidence>
<dbReference type="EMBL" id="DTHJ01000057">
    <property type="protein sequence ID" value="HHS62513.1"/>
    <property type="molecule type" value="Genomic_DNA"/>
</dbReference>
<dbReference type="GO" id="GO:0022857">
    <property type="term" value="F:transmembrane transporter activity"/>
    <property type="evidence" value="ECO:0007669"/>
    <property type="project" value="InterPro"/>
</dbReference>
<protein>
    <submittedName>
        <fullName evidence="9">Biopolymer transporter ExbD</fullName>
    </submittedName>
</protein>
<keyword evidence="3" id="KW-1003">Cell membrane</keyword>
<dbReference type="Gene3D" id="3.30.420.270">
    <property type="match status" value="1"/>
</dbReference>
<evidence type="ECO:0000256" key="1">
    <source>
        <dbReference type="ARBA" id="ARBA00004162"/>
    </source>
</evidence>
<dbReference type="PANTHER" id="PTHR30558">
    <property type="entry name" value="EXBD MEMBRANE COMPONENT OF PMF-DRIVEN MACROMOLECULE IMPORT SYSTEM"/>
    <property type="match status" value="1"/>
</dbReference>